<protein>
    <submittedName>
        <fullName evidence="1">Uncharacterized protein</fullName>
    </submittedName>
</protein>
<dbReference type="Proteomes" id="UP000744676">
    <property type="component" value="Unassembled WGS sequence"/>
</dbReference>
<keyword evidence="2" id="KW-1185">Reference proteome</keyword>
<organism evidence="1 2">
    <name type="scientific">Geotrichum galactomycetum</name>
    <dbReference type="NCBI Taxonomy" id="27317"/>
    <lineage>
        <taxon>Eukaryota</taxon>
        <taxon>Fungi</taxon>
        <taxon>Dikarya</taxon>
        <taxon>Ascomycota</taxon>
        <taxon>Saccharomycotina</taxon>
        <taxon>Dipodascomycetes</taxon>
        <taxon>Dipodascales</taxon>
        <taxon>Dipodascaceae</taxon>
        <taxon>Geotrichum</taxon>
    </lineage>
</organism>
<proteinExistence type="predicted"/>
<feature type="non-terminal residue" evidence="1">
    <location>
        <position position="1"/>
    </location>
</feature>
<dbReference type="EMBL" id="QVQA01000493">
    <property type="protein sequence ID" value="KAF5092227.1"/>
    <property type="molecule type" value="Genomic_DNA"/>
</dbReference>
<evidence type="ECO:0000313" key="2">
    <source>
        <dbReference type="Proteomes" id="UP000744676"/>
    </source>
</evidence>
<sequence>ALAFSIMPLLWQVGCIVGPMLGGNLASPVKSHPEWFAGHETSYLYQLLSDKPFLLPNIFVSIMLLMSATAAVLFLEESHEGLKHVHNKHDPGLKVGNWILRTLRLRKTSVDKVANGSEDGEEAHDENEITPLLGRPDASVNKAPDYTISEQQMSSTEEVEPDKGKMLNQQVIFTIATYAVISMVIPVGDELMPLLLSTSEKPGQSHFPFKLAGGAGMSSAEIGSLISSTGTLGIVIMLILFPYIDGRFGTLRPFQLVNLASIFLYFVHPYIVLLVRGPDDNASEGLISDELAKHVKYYAALLLFFGKTTFGALVFPEVMLLIQRAATHKAYMGTINGLSQMAAAGGRAVGPICWGFLMAIGQDHDIGWLPWWALSGFCVLTYIISLKIKETNSC</sequence>
<comment type="caution">
    <text evidence="1">The sequence shown here is derived from an EMBL/GenBank/DDBJ whole genome shotgun (WGS) entry which is preliminary data.</text>
</comment>
<evidence type="ECO:0000313" key="1">
    <source>
        <dbReference type="EMBL" id="KAF5092227.1"/>
    </source>
</evidence>
<gene>
    <name evidence="1" type="ORF">D0Z00_004684</name>
</gene>
<name>A0ACB6UXR8_9ASCO</name>
<reference evidence="1 2" key="1">
    <citation type="journal article" date="2020" name="Front. Microbiol.">
        <title>Phenotypic and Genetic Characterization of the Cheese Ripening Yeast Geotrichum candidum.</title>
        <authorList>
            <person name="Perkins V."/>
            <person name="Vignola S."/>
            <person name="Lessard M.H."/>
            <person name="Plante P.L."/>
            <person name="Corbeil J."/>
            <person name="Dugat-Bony E."/>
            <person name="Frenette M."/>
            <person name="Labrie S."/>
        </authorList>
    </citation>
    <scope>NUCLEOTIDE SEQUENCE [LARGE SCALE GENOMIC DNA]</scope>
    <source>
        <strain evidence="1 2">LMA-1147</strain>
    </source>
</reference>
<accession>A0ACB6UXR8</accession>